<gene>
    <name evidence="2" type="ORF">JZO70_17445</name>
</gene>
<feature type="transmembrane region" description="Helical" evidence="1">
    <location>
        <begin position="12"/>
        <end position="32"/>
    </location>
</feature>
<dbReference type="EMBL" id="JAFREM010000029">
    <property type="protein sequence ID" value="MBO1307963.1"/>
    <property type="molecule type" value="Genomic_DNA"/>
</dbReference>
<reference evidence="2 3" key="1">
    <citation type="submission" date="2021-03" db="EMBL/GenBank/DDBJ databases">
        <title>Enterococcal diversity collection.</title>
        <authorList>
            <person name="Gilmore M.S."/>
            <person name="Schwartzman J."/>
            <person name="Van Tyne D."/>
            <person name="Martin M."/>
            <person name="Earl A.M."/>
            <person name="Manson A.L."/>
            <person name="Straub T."/>
            <person name="Salamzade R."/>
            <person name="Saavedra J."/>
            <person name="Lebreton F."/>
            <person name="Prichula J."/>
            <person name="Schaufler K."/>
            <person name="Gaca A."/>
            <person name="Sgardioli B."/>
            <person name="Wagenaar J."/>
            <person name="Strong T."/>
        </authorList>
    </citation>
    <scope>NUCLEOTIDE SEQUENCE [LARGE SCALE GENOMIC DNA]</scope>
    <source>
        <strain evidence="2 3">669A</strain>
    </source>
</reference>
<protein>
    <submittedName>
        <fullName evidence="2">Uncharacterized protein</fullName>
    </submittedName>
</protein>
<evidence type="ECO:0000313" key="3">
    <source>
        <dbReference type="Proteomes" id="UP000664601"/>
    </source>
</evidence>
<keyword evidence="3" id="KW-1185">Reference proteome</keyword>
<keyword evidence="1" id="KW-0472">Membrane</keyword>
<name>A0ABS3LEB5_9ENTE</name>
<evidence type="ECO:0000256" key="1">
    <source>
        <dbReference type="SAM" id="Phobius"/>
    </source>
</evidence>
<comment type="caution">
    <text evidence="2">The sequence shown here is derived from an EMBL/GenBank/DDBJ whole genome shotgun (WGS) entry which is preliminary data.</text>
</comment>
<proteinExistence type="predicted"/>
<dbReference type="Proteomes" id="UP000664601">
    <property type="component" value="Unassembled WGS sequence"/>
</dbReference>
<keyword evidence="1" id="KW-0812">Transmembrane</keyword>
<accession>A0ABS3LEB5</accession>
<keyword evidence="1" id="KW-1133">Transmembrane helix</keyword>
<organism evidence="2 3">
    <name type="scientific">Candidatus Enterococcus moelleringii</name>
    <dbReference type="NCBI Taxonomy" id="2815325"/>
    <lineage>
        <taxon>Bacteria</taxon>
        <taxon>Bacillati</taxon>
        <taxon>Bacillota</taxon>
        <taxon>Bacilli</taxon>
        <taxon>Lactobacillales</taxon>
        <taxon>Enterococcaceae</taxon>
        <taxon>Enterococcus</taxon>
    </lineage>
</organism>
<sequence>MIENNTKKRKKWWYLLLLLLLLLGGYFTYRYFSQEETATVIAGNFLPEGKDASKMTEEEIANYAQTAVDKSQFNMRVVASANFDQATMTGNLAIQNPPSNSQPANVVITLDNTGEVLYTSGGIEPGEEIKEATLDKKLEPGIYQATATFQIFNSDTKKQQGQVKSALSITVE</sequence>
<evidence type="ECO:0000313" key="2">
    <source>
        <dbReference type="EMBL" id="MBO1307963.1"/>
    </source>
</evidence>